<dbReference type="InterPro" id="IPR003937">
    <property type="entry name" value="K_chnl_volt-dep_KCNQ"/>
</dbReference>
<dbReference type="Gene3D" id="1.10.287.70">
    <property type="match status" value="1"/>
</dbReference>
<evidence type="ECO:0000256" key="10">
    <source>
        <dbReference type="ARBA" id="ARBA00034430"/>
    </source>
</evidence>
<dbReference type="SUPFAM" id="SSF81324">
    <property type="entry name" value="Voltage-gated potassium channels"/>
    <property type="match status" value="1"/>
</dbReference>
<feature type="domain" description="Potassium channel voltage dependent KCNQ C-terminal" evidence="13">
    <location>
        <begin position="247"/>
        <end position="337"/>
    </location>
</feature>
<evidence type="ECO:0000259" key="14">
    <source>
        <dbReference type="Pfam" id="PF07885"/>
    </source>
</evidence>
<feature type="region of interest" description="Disordered" evidence="12">
    <location>
        <begin position="286"/>
        <end position="307"/>
    </location>
</feature>
<evidence type="ECO:0000256" key="7">
    <source>
        <dbReference type="ARBA" id="ARBA00023065"/>
    </source>
</evidence>
<proteinExistence type="inferred from homology"/>
<evidence type="ECO:0000256" key="2">
    <source>
        <dbReference type="ARBA" id="ARBA00022448"/>
    </source>
</evidence>
<protein>
    <submittedName>
        <fullName evidence="16">Ion_trans_2 domain-containing protein</fullName>
    </submittedName>
</protein>
<name>A0A1I8FTF5_9PLAT</name>
<dbReference type="Pfam" id="PF03520">
    <property type="entry name" value="KCNQ_channel"/>
    <property type="match status" value="1"/>
</dbReference>
<dbReference type="Proteomes" id="UP000095280">
    <property type="component" value="Unplaced"/>
</dbReference>
<keyword evidence="9 11" id="KW-0407">Ion channel</keyword>
<comment type="catalytic activity">
    <reaction evidence="10">
        <text>K(+)(in) = K(+)(out)</text>
        <dbReference type="Rhea" id="RHEA:29463"/>
        <dbReference type="ChEBI" id="CHEBI:29103"/>
    </reaction>
</comment>
<dbReference type="InterPro" id="IPR013821">
    <property type="entry name" value="K_chnl_volt-dep_KCNQ_C"/>
</dbReference>
<evidence type="ECO:0000256" key="4">
    <source>
        <dbReference type="ARBA" id="ARBA00022692"/>
    </source>
</evidence>
<feature type="region of interest" description="Disordered" evidence="12">
    <location>
        <begin position="349"/>
        <end position="368"/>
    </location>
</feature>
<evidence type="ECO:0000256" key="5">
    <source>
        <dbReference type="ARBA" id="ARBA00022958"/>
    </source>
</evidence>
<dbReference type="PRINTS" id="PR01333">
    <property type="entry name" value="2POREKCHANEL"/>
</dbReference>
<evidence type="ECO:0000256" key="6">
    <source>
        <dbReference type="ARBA" id="ARBA00022989"/>
    </source>
</evidence>
<reference evidence="16" key="1">
    <citation type="submission" date="2016-11" db="UniProtKB">
        <authorList>
            <consortium name="WormBaseParasite"/>
        </authorList>
    </citation>
    <scope>IDENTIFICATION</scope>
</reference>
<comment type="subcellular location">
    <subcellularLocation>
        <location evidence="1">Cell membrane</location>
        <topology evidence="1">Multi-pass membrane protein</topology>
    </subcellularLocation>
</comment>
<dbReference type="InterPro" id="IPR013099">
    <property type="entry name" value="K_chnl_dom"/>
</dbReference>
<dbReference type="GO" id="GO:0008076">
    <property type="term" value="C:voltage-gated potassium channel complex"/>
    <property type="evidence" value="ECO:0007669"/>
    <property type="project" value="TreeGrafter"/>
</dbReference>
<dbReference type="Pfam" id="PF07885">
    <property type="entry name" value="Ion_trans_2"/>
    <property type="match status" value="1"/>
</dbReference>
<feature type="region of interest" description="Disordered" evidence="12">
    <location>
        <begin position="175"/>
        <end position="232"/>
    </location>
</feature>
<evidence type="ECO:0000256" key="1">
    <source>
        <dbReference type="ARBA" id="ARBA00004651"/>
    </source>
</evidence>
<evidence type="ECO:0000256" key="11">
    <source>
        <dbReference type="RuleBase" id="RU003857"/>
    </source>
</evidence>
<feature type="domain" description="Potassium channel" evidence="14">
    <location>
        <begin position="39"/>
        <end position="81"/>
    </location>
</feature>
<keyword evidence="7 11" id="KW-0406">Ion transport</keyword>
<organism evidence="15 16">
    <name type="scientific">Macrostomum lignano</name>
    <dbReference type="NCBI Taxonomy" id="282301"/>
    <lineage>
        <taxon>Eukaryota</taxon>
        <taxon>Metazoa</taxon>
        <taxon>Spiralia</taxon>
        <taxon>Lophotrochozoa</taxon>
        <taxon>Platyhelminthes</taxon>
        <taxon>Rhabditophora</taxon>
        <taxon>Macrostomorpha</taxon>
        <taxon>Macrostomida</taxon>
        <taxon>Macrostomidae</taxon>
        <taxon>Macrostomum</taxon>
    </lineage>
</organism>
<evidence type="ECO:0000313" key="16">
    <source>
        <dbReference type="WBParaSite" id="maker-unitig_5878-snap-gene-0.2-mRNA-1"/>
    </source>
</evidence>
<evidence type="ECO:0000256" key="12">
    <source>
        <dbReference type="SAM" id="MobiDB-lite"/>
    </source>
</evidence>
<keyword evidence="6" id="KW-1133">Transmembrane helix</keyword>
<evidence type="ECO:0000256" key="9">
    <source>
        <dbReference type="ARBA" id="ARBA00023303"/>
    </source>
</evidence>
<accession>A0A1I8FTF5</accession>
<dbReference type="GO" id="GO:0005249">
    <property type="term" value="F:voltage-gated potassium channel activity"/>
    <property type="evidence" value="ECO:0007669"/>
    <property type="project" value="InterPro"/>
</dbReference>
<keyword evidence="2 11" id="KW-0813">Transport</keyword>
<comment type="similarity">
    <text evidence="11">Belongs to the two pore domain potassium channel (TC 1.A.1.8) family.</text>
</comment>
<keyword evidence="8" id="KW-0472">Membrane</keyword>
<dbReference type="PANTHER" id="PTHR47735">
    <property type="entry name" value="POTASSIUM VOLTAGE-GATED CHANNEL SUBFAMILY KQT MEMBER 4"/>
    <property type="match status" value="1"/>
</dbReference>
<evidence type="ECO:0000256" key="8">
    <source>
        <dbReference type="ARBA" id="ARBA00023136"/>
    </source>
</evidence>
<evidence type="ECO:0000313" key="15">
    <source>
        <dbReference type="Proteomes" id="UP000095280"/>
    </source>
</evidence>
<keyword evidence="15" id="KW-1185">Reference proteome</keyword>
<evidence type="ECO:0000259" key="13">
    <source>
        <dbReference type="Pfam" id="PF03520"/>
    </source>
</evidence>
<dbReference type="InterPro" id="IPR003280">
    <property type="entry name" value="2pore_dom_K_chnl"/>
</dbReference>
<dbReference type="Gene3D" id="6.10.140.1910">
    <property type="match status" value="1"/>
</dbReference>
<dbReference type="AlphaFoldDB" id="A0A1I8FTF5"/>
<dbReference type="WBParaSite" id="maker-unitig_5878-snap-gene-0.2-mRNA-1">
    <property type="protein sequence ID" value="maker-unitig_5878-snap-gene-0.2-mRNA-1"/>
    <property type="gene ID" value="maker-unitig_5878-snap-gene-0.2"/>
</dbReference>
<dbReference type="PANTHER" id="PTHR47735:SF14">
    <property type="entry name" value="POTASSIUM VOLTAGE-GATED CHANNEL SUBFAMILY KQT MEMBER 1"/>
    <property type="match status" value="1"/>
</dbReference>
<sequence>GAHHNPVHRISRPHIFILLRVPSRRKTDGEDSNRSTDFNSYADALWWGVITVTTIGYGNTVPRTWTGKICCLGILGSGFALKVQQKQRQKHFNRQIPAAATLIQCLWRCHASSAASHSTATWKVFTVPMQQQRHHQHISAHLQISPAISRPHRHSPCSAARGDFRAIVARRASVLSSRKRRSGSRQSKDASSGCGGVSEGDDGATRGLNDTVGADLDPLTSEPEQEAGKPVQLSEAQMAAIRVIRRIRYFQARKPYDVRDVIEQYSQGHLNMMVRIKELQRRLDQTLGKPPSWSGARDRGTSERHRPTVLNRMQRLEQQVNRLDAKTDQILLLLHQLVAAAGQGRRRTAAAASGTNAPTASAAGGSATGLTVNAAGSAASGRRSNSLIGWTQPIIRP</sequence>
<feature type="compositionally biased region" description="Basic and acidic residues" evidence="12">
    <location>
        <begin position="296"/>
        <end position="306"/>
    </location>
</feature>
<evidence type="ECO:0000256" key="3">
    <source>
        <dbReference type="ARBA" id="ARBA00022475"/>
    </source>
</evidence>
<keyword evidence="4 11" id="KW-0812">Transmembrane</keyword>
<feature type="compositionally biased region" description="Low complexity" evidence="12">
    <location>
        <begin position="375"/>
        <end position="386"/>
    </location>
</feature>
<keyword evidence="5" id="KW-0630">Potassium</keyword>
<feature type="region of interest" description="Disordered" evidence="12">
    <location>
        <begin position="375"/>
        <end position="397"/>
    </location>
</feature>
<keyword evidence="3" id="KW-1003">Cell membrane</keyword>